<reference evidence="9" key="1">
    <citation type="submission" date="2021-02" db="EMBL/GenBank/DDBJ databases">
        <authorList>
            <person name="Dougan E. K."/>
            <person name="Rhodes N."/>
            <person name="Thang M."/>
            <person name="Chan C."/>
        </authorList>
    </citation>
    <scope>NUCLEOTIDE SEQUENCE</scope>
</reference>
<dbReference type="PROSITE" id="PS00018">
    <property type="entry name" value="EF_HAND_1"/>
    <property type="match status" value="2"/>
</dbReference>
<dbReference type="GO" id="GO:0005509">
    <property type="term" value="F:calcium ion binding"/>
    <property type="evidence" value="ECO:0007669"/>
    <property type="project" value="InterPro"/>
</dbReference>
<dbReference type="InterPro" id="IPR011992">
    <property type="entry name" value="EF-hand-dom_pair"/>
</dbReference>
<keyword evidence="2 7" id="KW-0812">Transmembrane</keyword>
<keyword evidence="10" id="KW-1185">Reference proteome</keyword>
<dbReference type="GO" id="GO:0001518">
    <property type="term" value="C:voltage-gated sodium channel complex"/>
    <property type="evidence" value="ECO:0007669"/>
    <property type="project" value="TreeGrafter"/>
</dbReference>
<dbReference type="Gene3D" id="1.10.238.10">
    <property type="entry name" value="EF-hand"/>
    <property type="match status" value="1"/>
</dbReference>
<proteinExistence type="predicted"/>
<feature type="region of interest" description="Disordered" evidence="6">
    <location>
        <begin position="1"/>
        <end position="89"/>
    </location>
</feature>
<evidence type="ECO:0000256" key="7">
    <source>
        <dbReference type="SAM" id="Phobius"/>
    </source>
</evidence>
<dbReference type="Gene3D" id="1.10.287.70">
    <property type="match status" value="1"/>
</dbReference>
<feature type="transmembrane region" description="Helical" evidence="7">
    <location>
        <begin position="178"/>
        <end position="199"/>
    </location>
</feature>
<evidence type="ECO:0000256" key="5">
    <source>
        <dbReference type="ARBA" id="ARBA00023136"/>
    </source>
</evidence>
<evidence type="ECO:0000256" key="1">
    <source>
        <dbReference type="ARBA" id="ARBA00004141"/>
    </source>
</evidence>
<dbReference type="SUPFAM" id="SSF47473">
    <property type="entry name" value="EF-hand"/>
    <property type="match status" value="1"/>
</dbReference>
<dbReference type="PANTHER" id="PTHR10037">
    <property type="entry name" value="VOLTAGE-GATED CATION CHANNEL CALCIUM AND SODIUM"/>
    <property type="match status" value="1"/>
</dbReference>
<dbReference type="InterPro" id="IPR027359">
    <property type="entry name" value="Volt_channel_dom_sf"/>
</dbReference>
<gene>
    <name evidence="9" type="primary">Scn11a</name>
    <name evidence="9" type="ORF">SNAT2548_LOCUS25460</name>
</gene>
<dbReference type="GO" id="GO:0005248">
    <property type="term" value="F:voltage-gated sodium channel activity"/>
    <property type="evidence" value="ECO:0007669"/>
    <property type="project" value="TreeGrafter"/>
</dbReference>
<dbReference type="Proteomes" id="UP000604046">
    <property type="component" value="Unassembled WGS sequence"/>
</dbReference>
<accession>A0A812S1Z5</accession>
<feature type="transmembrane region" description="Helical" evidence="7">
    <location>
        <begin position="314"/>
        <end position="335"/>
    </location>
</feature>
<dbReference type="Pfam" id="PF00520">
    <property type="entry name" value="Ion_trans"/>
    <property type="match status" value="1"/>
</dbReference>
<feature type="domain" description="EF-hand" evidence="8">
    <location>
        <begin position="442"/>
        <end position="477"/>
    </location>
</feature>
<evidence type="ECO:0000256" key="2">
    <source>
        <dbReference type="ARBA" id="ARBA00022692"/>
    </source>
</evidence>
<feature type="compositionally biased region" description="Basic and acidic residues" evidence="6">
    <location>
        <begin position="48"/>
        <end position="57"/>
    </location>
</feature>
<protein>
    <submittedName>
        <fullName evidence="9">Scn11a protein</fullName>
    </submittedName>
</protein>
<comment type="subcellular location">
    <subcellularLocation>
        <location evidence="1">Membrane</location>
        <topology evidence="1">Multi-pass membrane protein</topology>
    </subcellularLocation>
</comment>
<dbReference type="EMBL" id="CAJNDS010002395">
    <property type="protein sequence ID" value="CAE7459218.1"/>
    <property type="molecule type" value="Genomic_DNA"/>
</dbReference>
<dbReference type="Pfam" id="PF13499">
    <property type="entry name" value="EF-hand_7"/>
    <property type="match status" value="1"/>
</dbReference>
<evidence type="ECO:0000256" key="3">
    <source>
        <dbReference type="ARBA" id="ARBA00022837"/>
    </source>
</evidence>
<feature type="domain" description="EF-hand" evidence="8">
    <location>
        <begin position="485"/>
        <end position="520"/>
    </location>
</feature>
<dbReference type="InterPro" id="IPR018247">
    <property type="entry name" value="EF_Hand_1_Ca_BS"/>
</dbReference>
<dbReference type="InterPro" id="IPR005821">
    <property type="entry name" value="Ion_trans_dom"/>
</dbReference>
<evidence type="ECO:0000313" key="9">
    <source>
        <dbReference type="EMBL" id="CAE7459218.1"/>
    </source>
</evidence>
<feature type="transmembrane region" description="Helical" evidence="7">
    <location>
        <begin position="395"/>
        <end position="420"/>
    </location>
</feature>
<dbReference type="OrthoDB" id="442005at2759"/>
<organism evidence="9 10">
    <name type="scientific">Symbiodinium natans</name>
    <dbReference type="NCBI Taxonomy" id="878477"/>
    <lineage>
        <taxon>Eukaryota</taxon>
        <taxon>Sar</taxon>
        <taxon>Alveolata</taxon>
        <taxon>Dinophyceae</taxon>
        <taxon>Suessiales</taxon>
        <taxon>Symbiodiniaceae</taxon>
        <taxon>Symbiodinium</taxon>
    </lineage>
</organism>
<dbReference type="InterPro" id="IPR002048">
    <property type="entry name" value="EF_hand_dom"/>
</dbReference>
<sequence>MAWLAGADTPSTSNGISAIFRRDPSKKLMQQQQQEPAKKVSFSQVVPKPEEQDERPPPLDPTMIGQATLEESRGSFGEEPEAEDGSRFEPVKIQRVTTNDVKRELSFKRRQRQSGPMPTEETLAASKMHMLKKNPFEEQLDAASKKSCMESCGDGMRMMFSFQSESNEPLVNRIAGGFVFKTLAMIAIVANAVYLGWAADQNVQNSYRRLEGRSKLPVTRDPDIAFFCWFALEILIRMAAERLAFVTGDDAWWNLLDCFLVVESFVSLVWDVPATLSFLRILRVFRLIRIVRLVRTVQALRKLRTMIFAMINSLADLLWALQVVFLIVFVFSLVFNNAVAAHFDSLQGLNDEAETLNEYYGTLFRSMVSLWCAVSGGNDWFQYAGVLQKISMGDFYFVMFNFYIAFCVVGLFNVVTGVFVDSAVCTRTEDEIVQGYLDEMRSMTESIKGFLKKADKDASGTLTYEEFQAHMANPVVKAYFSGLDIDPDETKIIFTLLDSDCNGDIDIEEFVHGTMKLKGYATGLARIMGPLKVLLEKLVESP</sequence>
<keyword evidence="4 7" id="KW-1133">Transmembrane helix</keyword>
<evidence type="ECO:0000259" key="8">
    <source>
        <dbReference type="PROSITE" id="PS50222"/>
    </source>
</evidence>
<evidence type="ECO:0000256" key="6">
    <source>
        <dbReference type="SAM" id="MobiDB-lite"/>
    </source>
</evidence>
<dbReference type="SMART" id="SM00054">
    <property type="entry name" value="EFh"/>
    <property type="match status" value="2"/>
</dbReference>
<evidence type="ECO:0000313" key="10">
    <source>
        <dbReference type="Proteomes" id="UP000604046"/>
    </source>
</evidence>
<keyword evidence="5 7" id="KW-0472">Membrane</keyword>
<name>A0A812S1Z5_9DINO</name>
<dbReference type="PANTHER" id="PTHR10037:SF62">
    <property type="entry name" value="SODIUM CHANNEL PROTEIN 60E"/>
    <property type="match status" value="1"/>
</dbReference>
<dbReference type="AlphaFoldDB" id="A0A812S1Z5"/>
<dbReference type="InterPro" id="IPR043203">
    <property type="entry name" value="VGCC_Ca_Na"/>
</dbReference>
<keyword evidence="3" id="KW-0106">Calcium</keyword>
<dbReference type="PROSITE" id="PS50222">
    <property type="entry name" value="EF_HAND_2"/>
    <property type="match status" value="2"/>
</dbReference>
<evidence type="ECO:0000256" key="4">
    <source>
        <dbReference type="ARBA" id="ARBA00022989"/>
    </source>
</evidence>
<dbReference type="Gene3D" id="1.20.120.350">
    <property type="entry name" value="Voltage-gated potassium channels. Chain C"/>
    <property type="match status" value="1"/>
</dbReference>
<dbReference type="SUPFAM" id="SSF81324">
    <property type="entry name" value="Voltage-gated potassium channels"/>
    <property type="match status" value="1"/>
</dbReference>
<comment type="caution">
    <text evidence="9">The sequence shown here is derived from an EMBL/GenBank/DDBJ whole genome shotgun (WGS) entry which is preliminary data.</text>
</comment>